<organism evidence="2 3">
    <name type="scientific">Pararoseomonas baculiformis</name>
    <dbReference type="NCBI Taxonomy" id="2820812"/>
    <lineage>
        <taxon>Bacteria</taxon>
        <taxon>Pseudomonadati</taxon>
        <taxon>Pseudomonadota</taxon>
        <taxon>Alphaproteobacteria</taxon>
        <taxon>Acetobacterales</taxon>
        <taxon>Acetobacteraceae</taxon>
        <taxon>Pararoseomonas</taxon>
    </lineage>
</organism>
<dbReference type="Pfam" id="PF00459">
    <property type="entry name" value="Inositol_P"/>
    <property type="match status" value="1"/>
</dbReference>
<reference evidence="2 3" key="1">
    <citation type="submission" date="2021-03" db="EMBL/GenBank/DDBJ databases">
        <authorList>
            <person name="So Y."/>
        </authorList>
    </citation>
    <scope>NUCLEOTIDE SEQUENCE [LARGE SCALE GENOMIC DNA]</scope>
    <source>
        <strain evidence="2 3">SSH11</strain>
    </source>
</reference>
<evidence type="ECO:0000256" key="1">
    <source>
        <dbReference type="ARBA" id="ARBA00009759"/>
    </source>
</evidence>
<evidence type="ECO:0000313" key="2">
    <source>
        <dbReference type="EMBL" id="MBP0443876.1"/>
    </source>
</evidence>
<evidence type="ECO:0000313" key="3">
    <source>
        <dbReference type="Proteomes" id="UP000681594"/>
    </source>
</evidence>
<sequence>MPRFRRLAAGDVRLKTGPLDMVTDADEGAERLIVAALAERFPGCIVVGEEACSADPGLPDQLATAPLAFVVDPVDGTANFAAGMAIFGCMAAAFVHGEVVAAWIHDPVGHDSVISATGQGAWIAGENGERGPPLQVARPVAIGRMVGCVSYGYLAEPLKSHVAARLPRLAKTWQLGCAAHEYRLLASGHTHLSLYNRLMPWDHAAGWLIHREAGGYAAHFDASPYKPATDRSGGLICAPDRESWEAARAALLGD</sequence>
<dbReference type="PRINTS" id="PR00377">
    <property type="entry name" value="IMPHPHTASES"/>
</dbReference>
<dbReference type="PANTHER" id="PTHR20854:SF4">
    <property type="entry name" value="INOSITOL-1-MONOPHOSPHATASE-RELATED"/>
    <property type="match status" value="1"/>
</dbReference>
<dbReference type="PANTHER" id="PTHR20854">
    <property type="entry name" value="INOSITOL MONOPHOSPHATASE"/>
    <property type="match status" value="1"/>
</dbReference>
<gene>
    <name evidence="2" type="ORF">J8J14_03700</name>
</gene>
<comment type="caution">
    <text evidence="2">The sequence shown here is derived from an EMBL/GenBank/DDBJ whole genome shotgun (WGS) entry which is preliminary data.</text>
</comment>
<dbReference type="Gene3D" id="3.30.540.10">
    <property type="entry name" value="Fructose-1,6-Bisphosphatase, subunit A, domain 1"/>
    <property type="match status" value="1"/>
</dbReference>
<dbReference type="Proteomes" id="UP000681594">
    <property type="component" value="Unassembled WGS sequence"/>
</dbReference>
<name>A0ABS4AAJ3_9PROT</name>
<proteinExistence type="inferred from homology"/>
<dbReference type="EMBL" id="JAGIZB010000003">
    <property type="protein sequence ID" value="MBP0443876.1"/>
    <property type="molecule type" value="Genomic_DNA"/>
</dbReference>
<dbReference type="Gene3D" id="3.40.190.80">
    <property type="match status" value="1"/>
</dbReference>
<accession>A0ABS4AAJ3</accession>
<dbReference type="InterPro" id="IPR000760">
    <property type="entry name" value="Inositol_monophosphatase-like"/>
</dbReference>
<keyword evidence="3" id="KW-1185">Reference proteome</keyword>
<comment type="similarity">
    <text evidence="1">Belongs to the inositol monophosphatase superfamily.</text>
</comment>
<protein>
    <submittedName>
        <fullName evidence="2">Inositol monophosphatase</fullName>
    </submittedName>
</protein>
<dbReference type="SUPFAM" id="SSF56655">
    <property type="entry name" value="Carbohydrate phosphatase"/>
    <property type="match status" value="1"/>
</dbReference>